<dbReference type="Proteomes" id="UP000006035">
    <property type="component" value="Unassembled WGS sequence"/>
</dbReference>
<dbReference type="RefSeq" id="WP_003711844.1">
    <property type="nucleotide sequence ID" value="NZ_AFTL01000009.1"/>
</dbReference>
<reference evidence="1 2" key="1">
    <citation type="submission" date="2011-05" db="EMBL/GenBank/DDBJ databases">
        <authorList>
            <person name="Durkin A.S."/>
            <person name="Kim M."/>
            <person name="Radune D."/>
            <person name="Hostetler J."/>
            <person name="Torralba M."/>
            <person name="Gillis M."/>
            <person name="Methe B."/>
            <person name="Sutton G."/>
            <person name="Nelson K.E."/>
        </authorList>
    </citation>
    <scope>NUCLEOTIDE SEQUENCE [LARGE SCALE GENOMIC DNA]</scope>
    <source>
        <strain evidence="1 2">F0423</strain>
    </source>
</reference>
<evidence type="ECO:0000313" key="1">
    <source>
        <dbReference type="EMBL" id="EGS38123.1"/>
    </source>
</evidence>
<dbReference type="GeneID" id="78173522"/>
<proteinExistence type="predicted"/>
<evidence type="ECO:0000313" key="2">
    <source>
        <dbReference type="Proteomes" id="UP000006035"/>
    </source>
</evidence>
<comment type="caution">
    <text evidence="1">The sequence shown here is derived from an EMBL/GenBank/DDBJ whole genome shotgun (WGS) entry which is preliminary data.</text>
</comment>
<name>A0ABN0D6I5_9LACO</name>
<organism evidence="1 2">
    <name type="scientific">Limosilactobacillus oris F0423</name>
    <dbReference type="NCBI Taxonomy" id="944562"/>
    <lineage>
        <taxon>Bacteria</taxon>
        <taxon>Bacillati</taxon>
        <taxon>Bacillota</taxon>
        <taxon>Bacilli</taxon>
        <taxon>Lactobacillales</taxon>
        <taxon>Lactobacillaceae</taxon>
        <taxon>Limosilactobacillus</taxon>
    </lineage>
</organism>
<sequence>MLVRYRKDYEKIAMGLLSLVPDLRNYGRFTDELTGALTAGYPVYLWKDAEDNHFIAIAIVEEGTDYLLLRQLSFTPSERSGKNVFALLTALQDQYPGKRLMGTLKNQSLITNWEQFNEH</sequence>
<accession>A0ABN0D6I5</accession>
<dbReference type="EMBL" id="AFTL01000009">
    <property type="protein sequence ID" value="EGS38123.1"/>
    <property type="molecule type" value="Genomic_DNA"/>
</dbReference>
<protein>
    <recommendedName>
        <fullName evidence="3">Reductase</fullName>
    </recommendedName>
</protein>
<keyword evidence="2" id="KW-1185">Reference proteome</keyword>
<evidence type="ECO:0008006" key="3">
    <source>
        <dbReference type="Google" id="ProtNLM"/>
    </source>
</evidence>
<gene>
    <name evidence="1" type="ORF">HMPREF9102_0533</name>
</gene>